<dbReference type="PANTHER" id="PTHR31297">
    <property type="entry name" value="GLUCAN ENDO-1,6-BETA-GLUCOSIDASE B"/>
    <property type="match status" value="1"/>
</dbReference>
<evidence type="ECO:0000256" key="11">
    <source>
        <dbReference type="ARBA" id="ARBA00037126"/>
    </source>
</evidence>
<comment type="similarity">
    <text evidence="13">Belongs to the glycosyl hydrolase 5 (cellulase A) family.</text>
</comment>
<reference evidence="15 16" key="1">
    <citation type="submission" date="2016-10" db="EMBL/GenBank/DDBJ databases">
        <authorList>
            <person name="de Groot N.N."/>
        </authorList>
    </citation>
    <scope>NUCLEOTIDE SEQUENCE [LARGE SCALE GENOMIC DNA]</scope>
    <source>
        <strain evidence="15 16">CGMCC 1.9157</strain>
    </source>
</reference>
<evidence type="ECO:0000256" key="5">
    <source>
        <dbReference type="ARBA" id="ARBA00022968"/>
    </source>
</evidence>
<keyword evidence="3" id="KW-0812">Transmembrane</keyword>
<dbReference type="GO" id="GO:0009251">
    <property type="term" value="P:glucan catabolic process"/>
    <property type="evidence" value="ECO:0007669"/>
    <property type="project" value="TreeGrafter"/>
</dbReference>
<keyword evidence="8" id="KW-0325">Glycoprotein</keyword>
<feature type="domain" description="Glycoside hydrolase family 5" evidence="14">
    <location>
        <begin position="78"/>
        <end position="385"/>
    </location>
</feature>
<evidence type="ECO:0000256" key="2">
    <source>
        <dbReference type="ARBA" id="ARBA00022475"/>
    </source>
</evidence>
<dbReference type="Proteomes" id="UP000199236">
    <property type="component" value="Unassembled WGS sequence"/>
</dbReference>
<dbReference type="STRING" id="655353.SAMN04488056_102371"/>
<evidence type="ECO:0000256" key="8">
    <source>
        <dbReference type="ARBA" id="ARBA00023180"/>
    </source>
</evidence>
<evidence type="ECO:0000256" key="13">
    <source>
        <dbReference type="RuleBase" id="RU361153"/>
    </source>
</evidence>
<evidence type="ECO:0000256" key="7">
    <source>
        <dbReference type="ARBA" id="ARBA00023136"/>
    </source>
</evidence>
<dbReference type="PANTHER" id="PTHR31297:SF34">
    <property type="entry name" value="GLUCAN 1,3-BETA-GLUCOSIDASE 2"/>
    <property type="match status" value="1"/>
</dbReference>
<keyword evidence="6" id="KW-1133">Transmembrane helix</keyword>
<keyword evidence="16" id="KW-1185">Reference proteome</keyword>
<evidence type="ECO:0000256" key="12">
    <source>
        <dbReference type="ARBA" id="ARBA00041260"/>
    </source>
</evidence>
<dbReference type="Gene3D" id="3.20.20.80">
    <property type="entry name" value="Glycosidases"/>
    <property type="match status" value="1"/>
</dbReference>
<gene>
    <name evidence="15" type="ORF">SAMN04488056_102371</name>
</gene>
<organism evidence="15 16">
    <name type="scientific">Cohaesibacter marisflavi</name>
    <dbReference type="NCBI Taxonomy" id="655353"/>
    <lineage>
        <taxon>Bacteria</taxon>
        <taxon>Pseudomonadati</taxon>
        <taxon>Pseudomonadota</taxon>
        <taxon>Alphaproteobacteria</taxon>
        <taxon>Hyphomicrobiales</taxon>
        <taxon>Cohaesibacteraceae</taxon>
    </lineage>
</organism>
<keyword evidence="7" id="KW-0472">Membrane</keyword>
<comment type="function">
    <text evidence="11">Glucosidase involved in the degradation of cellulosic biomass. Active on lichenan.</text>
</comment>
<evidence type="ECO:0000313" key="16">
    <source>
        <dbReference type="Proteomes" id="UP000199236"/>
    </source>
</evidence>
<proteinExistence type="inferred from homology"/>
<accession>A0A1I5CVL8</accession>
<dbReference type="InterPro" id="IPR017853">
    <property type="entry name" value="GH"/>
</dbReference>
<evidence type="ECO:0000313" key="15">
    <source>
        <dbReference type="EMBL" id="SFN90999.1"/>
    </source>
</evidence>
<dbReference type="AlphaFoldDB" id="A0A1I5CVL8"/>
<dbReference type="GO" id="GO:0071555">
    <property type="term" value="P:cell wall organization"/>
    <property type="evidence" value="ECO:0007669"/>
    <property type="project" value="UniProtKB-KW"/>
</dbReference>
<dbReference type="GO" id="GO:0009986">
    <property type="term" value="C:cell surface"/>
    <property type="evidence" value="ECO:0007669"/>
    <property type="project" value="TreeGrafter"/>
</dbReference>
<dbReference type="GO" id="GO:0008422">
    <property type="term" value="F:beta-glucosidase activity"/>
    <property type="evidence" value="ECO:0007669"/>
    <property type="project" value="TreeGrafter"/>
</dbReference>
<protein>
    <recommendedName>
        <fullName evidence="12">Exo-1,3-beta-glucanase D</fullName>
    </recommendedName>
</protein>
<name>A0A1I5CVL8_9HYPH</name>
<comment type="subcellular location">
    <subcellularLocation>
        <location evidence="1">Cell membrane</location>
        <topology evidence="1">Single-pass type II membrane protein</topology>
    </subcellularLocation>
</comment>
<evidence type="ECO:0000256" key="3">
    <source>
        <dbReference type="ARBA" id="ARBA00022692"/>
    </source>
</evidence>
<dbReference type="InterPro" id="IPR050386">
    <property type="entry name" value="Glycosyl_hydrolase_5"/>
</dbReference>
<keyword evidence="2" id="KW-1003">Cell membrane</keyword>
<dbReference type="SUPFAM" id="SSF51445">
    <property type="entry name" value="(Trans)glycosidases"/>
    <property type="match status" value="1"/>
</dbReference>
<evidence type="ECO:0000256" key="4">
    <source>
        <dbReference type="ARBA" id="ARBA00022801"/>
    </source>
</evidence>
<evidence type="ECO:0000256" key="9">
    <source>
        <dbReference type="ARBA" id="ARBA00023295"/>
    </source>
</evidence>
<keyword evidence="5" id="KW-0735">Signal-anchor</keyword>
<dbReference type="EMBL" id="FOVR01000002">
    <property type="protein sequence ID" value="SFN90999.1"/>
    <property type="molecule type" value="Genomic_DNA"/>
</dbReference>
<evidence type="ECO:0000256" key="10">
    <source>
        <dbReference type="ARBA" id="ARBA00023316"/>
    </source>
</evidence>
<dbReference type="RefSeq" id="WP_175527930.1">
    <property type="nucleotide sequence ID" value="NZ_FOVR01000002.1"/>
</dbReference>
<sequence>MSMLAIKKAFRPIAHLAHLAYPAGHMLAVLSAAFALLGLVAARDARASDTIVGQPTGLPACEGVSSLAVGGADAKLARGFNLPNWDPDYTGYKPDDSLLKQLHMLGFTHIRLPVNGERFMARFASEQQSAVYMAALDAEVLRLSGMGYAVSIDIHPSGRFQHIHVSVPQDGLSLLTEAWNRIAERSASWSRSDVYFELLNEPAADASIWWQQAQTLVTHLNAIAPGRKLIIGPAIFQRVEVLAGSEPLEGEGLVYAVHYYDPMDFTHQGATWMQGSSLAIIGQMPFPGNASSPAVLKQVEKLKAAGMDEAAQTMLDSYRDGWDAKRISDAFAMVGDWSRRHQTPVIVNEFGTLTFDVDPHDRANWLRAVRAGAEENCLGWAHWDFSDGFQMVNPETTLPDPLVLDSLLPNF</sequence>
<dbReference type="InterPro" id="IPR001547">
    <property type="entry name" value="Glyco_hydro_5"/>
</dbReference>
<evidence type="ECO:0000256" key="1">
    <source>
        <dbReference type="ARBA" id="ARBA00004401"/>
    </source>
</evidence>
<keyword evidence="9 13" id="KW-0326">Glycosidase</keyword>
<dbReference type="GO" id="GO:0005886">
    <property type="term" value="C:plasma membrane"/>
    <property type="evidence" value="ECO:0007669"/>
    <property type="project" value="UniProtKB-SubCell"/>
</dbReference>
<evidence type="ECO:0000256" key="6">
    <source>
        <dbReference type="ARBA" id="ARBA00022989"/>
    </source>
</evidence>
<evidence type="ECO:0000259" key="14">
    <source>
        <dbReference type="Pfam" id="PF00150"/>
    </source>
</evidence>
<dbReference type="GO" id="GO:0005576">
    <property type="term" value="C:extracellular region"/>
    <property type="evidence" value="ECO:0007669"/>
    <property type="project" value="TreeGrafter"/>
</dbReference>
<dbReference type="Pfam" id="PF00150">
    <property type="entry name" value="Cellulase"/>
    <property type="match status" value="1"/>
</dbReference>
<keyword evidence="10" id="KW-0961">Cell wall biogenesis/degradation</keyword>
<keyword evidence="4 13" id="KW-0378">Hydrolase</keyword>